<evidence type="ECO:0000259" key="3">
    <source>
        <dbReference type="Pfam" id="PF24034"/>
    </source>
</evidence>
<evidence type="ECO:0000256" key="2">
    <source>
        <dbReference type="SAM" id="Phobius"/>
    </source>
</evidence>
<feature type="domain" description="DUF7345" evidence="4">
    <location>
        <begin position="63"/>
        <end position="194"/>
    </location>
</feature>
<comment type="caution">
    <text evidence="5">The sequence shown here is derived from an EMBL/GenBank/DDBJ whole genome shotgun (WGS) entry which is preliminary data.</text>
</comment>
<accession>A0ABD5WWS8</accession>
<name>A0ABD5WWS8_9EURY</name>
<keyword evidence="6" id="KW-1185">Reference proteome</keyword>
<dbReference type="SUPFAM" id="SSF46785">
    <property type="entry name" value="Winged helix' DNA-binding domain"/>
    <property type="match status" value="1"/>
</dbReference>
<keyword evidence="2" id="KW-0472">Membrane</keyword>
<dbReference type="EMBL" id="JBHTAG010000003">
    <property type="protein sequence ID" value="MFC7097989.1"/>
    <property type="molecule type" value="Genomic_DNA"/>
</dbReference>
<dbReference type="GeneID" id="79271091"/>
<dbReference type="RefSeq" id="WP_276237518.1">
    <property type="nucleotide sequence ID" value="NZ_CP119989.1"/>
</dbReference>
<dbReference type="AlphaFoldDB" id="A0ABD5WWS8"/>
<dbReference type="InterPro" id="IPR055767">
    <property type="entry name" value="DUF7343"/>
</dbReference>
<feature type="domain" description="DUF7343" evidence="3">
    <location>
        <begin position="350"/>
        <end position="410"/>
    </location>
</feature>
<evidence type="ECO:0000313" key="6">
    <source>
        <dbReference type="Proteomes" id="UP001596388"/>
    </source>
</evidence>
<evidence type="ECO:0000256" key="1">
    <source>
        <dbReference type="SAM" id="MobiDB-lite"/>
    </source>
</evidence>
<sequence>MRYAALLAALVVLLSVVAGPAAALTGSGSVPAPATAEPTPPSRLAPAGPAATVVGTPRTNFSISLRADSAAEWTVETTIPLSDETDRAAFREYASEYESGDASGGPSIDLFRNAAAQASEATGREMAISNVNRSTVLRNQTGTLRLQFTWEGFLAQGENGTLVLGDAFETPNNGTWLGSLSDTQRLVIVPPEGYEVSDVSDGFRRSINDRRIIVEGPQTFEAGDIEIAYASTEGGLNLPVAWIVGGGAVLLVAVAAIAYRRGGLRAADVVVPNVTVGDGEGDAGAAANANSTAGDASADAAAGVSEHVPGGKATPDAGTGAAATDADGAIAGEATAVADDGHDATEDLELLSDEERVERLLEQNGGRMRQGDIVSGTGWSDAKVSQLLSAMADDGRIEKLRLGRENLISLADESADDGDDESTA</sequence>
<dbReference type="InterPro" id="IPR036388">
    <property type="entry name" value="WH-like_DNA-bd_sf"/>
</dbReference>
<keyword evidence="2" id="KW-1133">Transmembrane helix</keyword>
<protein>
    <submittedName>
        <fullName evidence="5">Helix-turn-helix transcriptional regulator</fullName>
    </submittedName>
</protein>
<reference evidence="5 6" key="1">
    <citation type="journal article" date="2019" name="Int. J. Syst. Evol. Microbiol.">
        <title>The Global Catalogue of Microorganisms (GCM) 10K type strain sequencing project: providing services to taxonomists for standard genome sequencing and annotation.</title>
        <authorList>
            <consortium name="The Broad Institute Genomics Platform"/>
            <consortium name="The Broad Institute Genome Sequencing Center for Infectious Disease"/>
            <person name="Wu L."/>
            <person name="Ma J."/>
        </authorList>
    </citation>
    <scope>NUCLEOTIDE SEQUENCE [LARGE SCALE GENOMIC DNA]</scope>
    <source>
        <strain evidence="5 6">DT55</strain>
    </source>
</reference>
<evidence type="ECO:0000313" key="5">
    <source>
        <dbReference type="EMBL" id="MFC7097989.1"/>
    </source>
</evidence>
<proteinExistence type="predicted"/>
<feature type="region of interest" description="Disordered" evidence="1">
    <location>
        <begin position="26"/>
        <end position="50"/>
    </location>
</feature>
<evidence type="ECO:0000259" key="4">
    <source>
        <dbReference type="Pfam" id="PF24036"/>
    </source>
</evidence>
<dbReference type="Pfam" id="PF24034">
    <property type="entry name" value="DUF7343"/>
    <property type="match status" value="1"/>
</dbReference>
<organism evidence="5 6">
    <name type="scientific">Halobaculum marinum</name>
    <dbReference type="NCBI Taxonomy" id="3031996"/>
    <lineage>
        <taxon>Archaea</taxon>
        <taxon>Methanobacteriati</taxon>
        <taxon>Methanobacteriota</taxon>
        <taxon>Stenosarchaea group</taxon>
        <taxon>Halobacteria</taxon>
        <taxon>Halobacteriales</taxon>
        <taxon>Haloferacaceae</taxon>
        <taxon>Halobaculum</taxon>
    </lineage>
</organism>
<gene>
    <name evidence="5" type="ORF">ACFQKD_11815</name>
</gene>
<feature type="transmembrane region" description="Helical" evidence="2">
    <location>
        <begin position="240"/>
        <end position="259"/>
    </location>
</feature>
<dbReference type="Pfam" id="PF24036">
    <property type="entry name" value="DUF7345"/>
    <property type="match status" value="1"/>
</dbReference>
<dbReference type="Proteomes" id="UP001596388">
    <property type="component" value="Unassembled WGS sequence"/>
</dbReference>
<dbReference type="InterPro" id="IPR036390">
    <property type="entry name" value="WH_DNA-bd_sf"/>
</dbReference>
<keyword evidence="2" id="KW-0812">Transmembrane</keyword>
<dbReference type="Gene3D" id="1.10.10.10">
    <property type="entry name" value="Winged helix-like DNA-binding domain superfamily/Winged helix DNA-binding domain"/>
    <property type="match status" value="1"/>
</dbReference>
<dbReference type="InterPro" id="IPR055769">
    <property type="entry name" value="DUF7345"/>
</dbReference>